<evidence type="ECO:0000313" key="1">
    <source>
        <dbReference type="EMBL" id="QDC36988.1"/>
    </source>
</evidence>
<dbReference type="EMBL" id="CP041016">
    <property type="protein sequence ID" value="QDC36988.1"/>
    <property type="molecule type" value="Genomic_DNA"/>
</dbReference>
<dbReference type="RefSeq" id="WP_140041875.1">
    <property type="nucleotide sequence ID" value="NZ_CP041016.1"/>
</dbReference>
<sequence>MFARPNSQHCQVAYVTNDLDAAMAALKDAYGTPGFFELSNIQPGEDPTGKPVLKIALAVVGGVEVELIEPVGDTAPLFSDFLPEGDDLAIRFHHVATRIDGPLAHWDAHVASLDLMRHPVVFEGALGDALRYIYTDERATLGHYVEHVWMAPDLLAQMRAVIPTYSPVEGLTA</sequence>
<dbReference type="Proteomes" id="UP000311469">
    <property type="component" value="Chromosome cSF1"/>
</dbReference>
<gene>
    <name evidence="1" type="ORF">FIL70_06910</name>
</gene>
<proteinExistence type="predicted"/>
<dbReference type="KEGG" id="sufl:FIL70_06910"/>
<protein>
    <submittedName>
        <fullName evidence="1">VOC family protein</fullName>
    </submittedName>
</protein>
<evidence type="ECO:0000313" key="2">
    <source>
        <dbReference type="Proteomes" id="UP000311469"/>
    </source>
</evidence>
<dbReference type="Gene3D" id="3.10.180.10">
    <property type="entry name" value="2,3-Dihydroxybiphenyl 1,2-Dioxygenase, domain 1"/>
    <property type="match status" value="1"/>
</dbReference>
<dbReference type="Pfam" id="PF13669">
    <property type="entry name" value="Glyoxalase_4"/>
    <property type="match status" value="1"/>
</dbReference>
<reference evidence="1 2" key="1">
    <citation type="submission" date="2019-06" db="EMBL/GenBank/DDBJ databases">
        <title>Genome organization and adaptive potential of archetypical organophosphate degarding Sphingobium fuliginis ATCC 27551.</title>
        <authorList>
            <person name="Sarwar A."/>
            <person name="Parthasarathy S."/>
            <person name="Singh C."/>
            <person name="Siddavattam D."/>
        </authorList>
    </citation>
    <scope>NUCLEOTIDE SEQUENCE [LARGE SCALE GENOMIC DNA]</scope>
    <source>
        <strain evidence="1 2">ATCC 27551</strain>
    </source>
</reference>
<dbReference type="InterPro" id="IPR029068">
    <property type="entry name" value="Glyas_Bleomycin-R_OHBP_Dase"/>
</dbReference>
<name>A0A5B8CBY5_SPHSA</name>
<dbReference type="AlphaFoldDB" id="A0A5B8CBY5"/>
<organism evidence="1 2">
    <name type="scientific">Sphingobium fuliginis ATCC 27551</name>
    <dbReference type="NCBI Taxonomy" id="1208342"/>
    <lineage>
        <taxon>Bacteria</taxon>
        <taxon>Pseudomonadati</taxon>
        <taxon>Pseudomonadota</taxon>
        <taxon>Alphaproteobacteria</taxon>
        <taxon>Sphingomonadales</taxon>
        <taxon>Sphingomonadaceae</taxon>
        <taxon>Sphingobium</taxon>
    </lineage>
</organism>
<accession>A0A5B8CBY5</accession>